<feature type="chain" id="PRO_5035198134" evidence="1">
    <location>
        <begin position="24"/>
        <end position="207"/>
    </location>
</feature>
<dbReference type="EMBL" id="JADFUA010000006">
    <property type="protein sequence ID" value="MBE9610000.1"/>
    <property type="molecule type" value="Genomic_DNA"/>
</dbReference>
<gene>
    <name evidence="2" type="ORF">INR99_11665</name>
</gene>
<keyword evidence="1" id="KW-0732">Signal</keyword>
<evidence type="ECO:0000256" key="1">
    <source>
        <dbReference type="SAM" id="SignalP"/>
    </source>
</evidence>
<dbReference type="Proteomes" id="UP000604481">
    <property type="component" value="Unassembled WGS sequence"/>
</dbReference>
<feature type="signal peptide" evidence="1">
    <location>
        <begin position="1"/>
        <end position="23"/>
    </location>
</feature>
<evidence type="ECO:0000313" key="3">
    <source>
        <dbReference type="Proteomes" id="UP000604481"/>
    </source>
</evidence>
<dbReference type="AlphaFoldDB" id="A0A8J7FIN1"/>
<name>A0A8J7FIN1_9NEIS</name>
<evidence type="ECO:0000313" key="2">
    <source>
        <dbReference type="EMBL" id="MBE9610000.1"/>
    </source>
</evidence>
<reference evidence="2 3" key="1">
    <citation type="submission" date="2020-10" db="EMBL/GenBank/DDBJ databases">
        <title>The genome sequence of Chitinilyticum litopenaei 4Y14.</title>
        <authorList>
            <person name="Liu Y."/>
        </authorList>
    </citation>
    <scope>NUCLEOTIDE SEQUENCE [LARGE SCALE GENOMIC DNA]</scope>
    <source>
        <strain evidence="2 3">4Y14</strain>
    </source>
</reference>
<accession>A0A8J7FIN1</accession>
<proteinExistence type="predicted"/>
<comment type="caution">
    <text evidence="2">The sequence shown here is derived from an EMBL/GenBank/DDBJ whole genome shotgun (WGS) entry which is preliminary data.</text>
</comment>
<organism evidence="2 3">
    <name type="scientific">Chitinilyticum piscinae</name>
    <dbReference type="NCBI Taxonomy" id="2866724"/>
    <lineage>
        <taxon>Bacteria</taxon>
        <taxon>Pseudomonadati</taxon>
        <taxon>Pseudomonadota</taxon>
        <taxon>Betaproteobacteria</taxon>
        <taxon>Neisseriales</taxon>
        <taxon>Chitinibacteraceae</taxon>
        <taxon>Chitinilyticum</taxon>
    </lineage>
</organism>
<dbReference type="RefSeq" id="WP_194116520.1">
    <property type="nucleotide sequence ID" value="NZ_JADFUA010000006.1"/>
</dbReference>
<sequence>MPRLLRTALLALLLPLGPSMLHAADTASMAEVAASLPAEEAYPADYLRARDLPSHAPAFADYAVPVYRGKLATPDVRTHPRSKLFRTSIRQGAKAGPNFAGHYTLVFWGCGSNCLELAIVDAQTGQVFHPENLQAVDNLNVAFEDFDVLPPADSFAMVKYRPDSRLLLVIGGINEDERLRGISYFVWDGKALQRSLFVPRPLESSNE</sequence>
<keyword evidence="3" id="KW-1185">Reference proteome</keyword>
<protein>
    <submittedName>
        <fullName evidence="2">Uncharacterized protein</fullName>
    </submittedName>
</protein>